<keyword evidence="2" id="KW-1185">Reference proteome</keyword>
<name>A0ACB5S9S2_9PEZI</name>
<organism evidence="1 2">
    <name type="scientific">Neofusicoccum parvum</name>
    <dbReference type="NCBI Taxonomy" id="310453"/>
    <lineage>
        <taxon>Eukaryota</taxon>
        <taxon>Fungi</taxon>
        <taxon>Dikarya</taxon>
        <taxon>Ascomycota</taxon>
        <taxon>Pezizomycotina</taxon>
        <taxon>Dothideomycetes</taxon>
        <taxon>Dothideomycetes incertae sedis</taxon>
        <taxon>Botryosphaeriales</taxon>
        <taxon>Botryosphaeriaceae</taxon>
        <taxon>Neofusicoccum</taxon>
    </lineage>
</organism>
<reference evidence="1" key="1">
    <citation type="submission" date="2024-09" db="EMBL/GenBank/DDBJ databases">
        <title>Draft Genome Sequences of Neofusicoccum parvum.</title>
        <authorList>
            <person name="Ashida A."/>
            <person name="Camagna M."/>
            <person name="Tanaka A."/>
            <person name="Takemoto D."/>
        </authorList>
    </citation>
    <scope>NUCLEOTIDE SEQUENCE</scope>
    <source>
        <strain evidence="1">PPO83</strain>
    </source>
</reference>
<dbReference type="EMBL" id="BSXG01000212">
    <property type="protein sequence ID" value="GME31795.1"/>
    <property type="molecule type" value="Genomic_DNA"/>
</dbReference>
<sequence length="1026" mass="113461">MGSIDESLQDIPGPVGLPFLGNALNVDPNATLQSFIKLGREYDPVYKLSLGNDKVVFVNTRELVDEVCDETRFKKIVSVSIGKMRQFMADGLFTAHHGEHNWGVAHRILMPVFGPMKIREMFPEMKDVAQQLCLKWARYGDSVFIPVTDDFTRLTLDTIALCAMDYRFNSFYRDGGLHPFVQSMGNALAECGVQSQRPDVVNALRWQAQKDLLHDTEIMRTTSQEIMRRRRERPVDTPDLLNALLNGRDPKTGEGMTDDSIINNMITFLIAGHETTSGMLSFAFYYLLKQPGRLSLKKAREEVDNVVGTDAVEVEHLAKLPFINAILRETLRLQPTAPIFSVTPFKDEVIGGKYLVKEGDSIFCVLHNAHRDKAVFGDDADEFKPERMLDENFKQLPSNSWKPFGNGMRACIGRAFAWQEALLVMVLLLQNFEFEMADPSYELQVKETLTIKPDGFEIFASLRRHHSPTELLSALSGSGSAATNNHANGKATSNQANDDTPKKPMTILYGSNSGSCEALARRLAGDAAAKGFSAKTVAALDAATENLPKDQPVIIITASYDGQPAENAGKFVSWLESLKEAQLKDVSYAVFGCGHRDWTTTLYRIPKLIDERLDAVGAKRLTQIGFADSAVSDMFSDLEEWGDTALWPALVQPGQVSSTDSDMIHSLLQIEVSEPRRSKIYANLAEAIVTDTKTISAPGTFGSNTTKLPTEASMAAFELLSSYFELGQPASPRDIRVLAAATTHEKTKAALEELATTRFKEDIRDKRVSVLDLLEKYLAIALPFGAFLNMLPPLRLRTYSISSAPSWKPSHASLTISVISQPALSGSGQYSGVASNYLADLSIGDRVYVSPRVTKDAFHLPADMSKTPIVMVAAGSGIAPFMGFVQQRAGEIRSGASLAPATLFFGCHDPEADDLYRKELDEFEAEDAVRVHRAYSRKSAGFKTPYERHGYVQDALSSCRSDLKKLWAAGAKFYVCGSPKMSSEIKRIVAKIAFEVAEGPKPMSEDDLQQWFRPFETERFVAEVFA</sequence>
<accession>A0ACB5S9S2</accession>
<dbReference type="Proteomes" id="UP001165186">
    <property type="component" value="Unassembled WGS sequence"/>
</dbReference>
<evidence type="ECO:0000313" key="1">
    <source>
        <dbReference type="EMBL" id="GME31795.1"/>
    </source>
</evidence>
<proteinExistence type="predicted"/>
<gene>
    <name evidence="1" type="primary">g11247</name>
    <name evidence="1" type="ORF">NpPPO83_00011247</name>
</gene>
<protein>
    <submittedName>
        <fullName evidence="1">Uncharacterized protein</fullName>
    </submittedName>
</protein>
<evidence type="ECO:0000313" key="2">
    <source>
        <dbReference type="Proteomes" id="UP001165186"/>
    </source>
</evidence>
<comment type="caution">
    <text evidence="1">The sequence shown here is derived from an EMBL/GenBank/DDBJ whole genome shotgun (WGS) entry which is preliminary data.</text>
</comment>